<keyword evidence="7 10" id="KW-0472">Membrane</keyword>
<feature type="domain" description="FAM69 N-terminal" evidence="11">
    <location>
        <begin position="260"/>
        <end position="411"/>
    </location>
</feature>
<evidence type="ECO:0000256" key="5">
    <source>
        <dbReference type="ARBA" id="ARBA00022968"/>
    </source>
</evidence>
<name>A0A8S9XB80_APOLU</name>
<reference evidence="12" key="1">
    <citation type="journal article" date="2021" name="Mol. Ecol. Resour.">
        <title>Apolygus lucorum genome provides insights into omnivorousness and mesophyll feeding.</title>
        <authorList>
            <person name="Liu Y."/>
            <person name="Liu H."/>
            <person name="Wang H."/>
            <person name="Huang T."/>
            <person name="Liu B."/>
            <person name="Yang B."/>
            <person name="Yin L."/>
            <person name="Li B."/>
            <person name="Zhang Y."/>
            <person name="Zhang S."/>
            <person name="Jiang F."/>
            <person name="Zhang X."/>
            <person name="Ren Y."/>
            <person name="Wang B."/>
            <person name="Wang S."/>
            <person name="Lu Y."/>
            <person name="Wu K."/>
            <person name="Fan W."/>
            <person name="Wang G."/>
        </authorList>
    </citation>
    <scope>NUCLEOTIDE SEQUENCE</scope>
    <source>
        <strain evidence="12">12Hb</strain>
    </source>
</reference>
<dbReference type="PANTHER" id="PTHR21093">
    <property type="entry name" value="DIVERGENT PROTEIN KINASE DOMAIN 1C-RELATED"/>
    <property type="match status" value="1"/>
</dbReference>
<evidence type="ECO:0000313" key="12">
    <source>
        <dbReference type="EMBL" id="KAF6205306.1"/>
    </source>
</evidence>
<dbReference type="InterPro" id="IPR029244">
    <property type="entry name" value="FAM69_N"/>
</dbReference>
<comment type="caution">
    <text evidence="12">The sequence shown here is derived from an EMBL/GenBank/DDBJ whole genome shotgun (WGS) entry which is preliminary data.</text>
</comment>
<keyword evidence="13" id="KW-1185">Reference proteome</keyword>
<keyword evidence="6 10" id="KW-1133">Transmembrane helix</keyword>
<proteinExistence type="inferred from homology"/>
<keyword evidence="5" id="KW-0735">Signal-anchor</keyword>
<dbReference type="EMBL" id="WIXP02000009">
    <property type="protein sequence ID" value="KAF6205306.1"/>
    <property type="molecule type" value="Genomic_DNA"/>
</dbReference>
<accession>A0A8S9XB80</accession>
<sequence>MSSSRRKNEVDQVDWVQLAVSHTEKLIKALEQLSKNSQGQSVCATTEIDLETLVKRRLVTVGQLETLVESFSVPDLVNIPAESQITNIVLAEELSQEQKELGSLKENLSSDIENLENLLTNRNQRDENLVKIVQGLRLETEAIEDEDDEAELIQLRRMKHEVRGVLNTILDEAYPEMKNDLKKIIEALYEVKDEEDPYIHVPEDVDVQAIQLLQIANIITFHETDCQCNVKIVRQVLHRLHLHIRPLQQLNSAATHVYDLKIQKCSWETSVAAVFFLILLAVYFAVASGYFCTSYEPWNHLNKLCSEFKKRDSIGDLCQALCTEGGVEDLTCIRHSGKGPTFGATLRGGTEIVVKSASRMGRPAEVFRWIDSEGKGDFPSEDQYVRLVKNRVQTRLNWTIEEQEAKRLSHFPGGQTSQDTGSELRKLEMREVWGLLHNHEYLMTMLHSKREIFADLIGSCGQYYMTERLMQPLIQMQSEGLDTSFESWAARVHLAVGILELLEQLDEDDILICDVRHAHFGVNSGGKVKLVNLEGTLLRRIANAMTASGRPCSIDSECALIDCRSICNPKTRVCDSQIVSTNLQVICEKIFLGWTTPDRLITPGLLMTVHTPQSITALVRQCAQPPFPSDDLKERAEIVRTVSQRLDDALTELDNSLEPYRS</sequence>
<evidence type="ECO:0000256" key="1">
    <source>
        <dbReference type="ARBA" id="ARBA00004648"/>
    </source>
</evidence>
<keyword evidence="8" id="KW-1015">Disulfide bond</keyword>
<evidence type="ECO:0000256" key="6">
    <source>
        <dbReference type="ARBA" id="ARBA00022989"/>
    </source>
</evidence>
<evidence type="ECO:0000256" key="7">
    <source>
        <dbReference type="ARBA" id="ARBA00023136"/>
    </source>
</evidence>
<keyword evidence="4" id="KW-0256">Endoplasmic reticulum</keyword>
<evidence type="ECO:0000313" key="13">
    <source>
        <dbReference type="Proteomes" id="UP000466442"/>
    </source>
</evidence>
<dbReference type="GO" id="GO:0005789">
    <property type="term" value="C:endoplasmic reticulum membrane"/>
    <property type="evidence" value="ECO:0007669"/>
    <property type="project" value="UniProtKB-SubCell"/>
</dbReference>
<gene>
    <name evidence="12" type="ORF">GE061_019476</name>
</gene>
<evidence type="ECO:0000256" key="2">
    <source>
        <dbReference type="ARBA" id="ARBA00006338"/>
    </source>
</evidence>
<keyword evidence="9" id="KW-0175">Coiled coil</keyword>
<evidence type="ECO:0000256" key="10">
    <source>
        <dbReference type="SAM" id="Phobius"/>
    </source>
</evidence>
<feature type="transmembrane region" description="Helical" evidence="10">
    <location>
        <begin position="271"/>
        <end position="291"/>
    </location>
</feature>
<dbReference type="PANTHER" id="PTHR21093:SF2">
    <property type="entry name" value="DIVERGENT PROTEIN KINASE DOMAIN 1C"/>
    <property type="match status" value="1"/>
</dbReference>
<comment type="similarity">
    <text evidence="2">Belongs to the DIPK family.</text>
</comment>
<evidence type="ECO:0000259" key="11">
    <source>
        <dbReference type="SMART" id="SM01299"/>
    </source>
</evidence>
<dbReference type="Pfam" id="PF14875">
    <property type="entry name" value="PIP49_N"/>
    <property type="match status" value="1"/>
</dbReference>
<dbReference type="Proteomes" id="UP000466442">
    <property type="component" value="Linkage Group LG9"/>
</dbReference>
<protein>
    <recommendedName>
        <fullName evidence="11">FAM69 N-terminal domain-containing protein</fullName>
    </recommendedName>
</protein>
<comment type="subcellular location">
    <subcellularLocation>
        <location evidence="1">Endoplasmic reticulum membrane</location>
        <topology evidence="1">Single-pass type II membrane protein</topology>
    </subcellularLocation>
</comment>
<evidence type="ECO:0000256" key="4">
    <source>
        <dbReference type="ARBA" id="ARBA00022824"/>
    </source>
</evidence>
<dbReference type="Pfam" id="PF12260">
    <property type="entry name" value="PIP49_C"/>
    <property type="match status" value="1"/>
</dbReference>
<organism evidence="12 13">
    <name type="scientific">Apolygus lucorum</name>
    <name type="common">Small green plant bug</name>
    <name type="synonym">Lygocoris lucorum</name>
    <dbReference type="NCBI Taxonomy" id="248454"/>
    <lineage>
        <taxon>Eukaryota</taxon>
        <taxon>Metazoa</taxon>
        <taxon>Ecdysozoa</taxon>
        <taxon>Arthropoda</taxon>
        <taxon>Hexapoda</taxon>
        <taxon>Insecta</taxon>
        <taxon>Pterygota</taxon>
        <taxon>Neoptera</taxon>
        <taxon>Paraneoptera</taxon>
        <taxon>Hemiptera</taxon>
        <taxon>Heteroptera</taxon>
        <taxon>Panheteroptera</taxon>
        <taxon>Cimicomorpha</taxon>
        <taxon>Miridae</taxon>
        <taxon>Mirini</taxon>
        <taxon>Apolygus</taxon>
    </lineage>
</organism>
<dbReference type="SMART" id="SM01299">
    <property type="entry name" value="PIP49_N"/>
    <property type="match status" value="1"/>
</dbReference>
<dbReference type="AlphaFoldDB" id="A0A8S9XB80"/>
<dbReference type="InterPro" id="IPR022049">
    <property type="entry name" value="FAM69_kinase_dom"/>
</dbReference>
<evidence type="ECO:0000256" key="9">
    <source>
        <dbReference type="SAM" id="Coils"/>
    </source>
</evidence>
<keyword evidence="3 10" id="KW-0812">Transmembrane</keyword>
<feature type="coiled-coil region" evidence="9">
    <location>
        <begin position="87"/>
        <end position="125"/>
    </location>
</feature>
<dbReference type="OrthoDB" id="8543887at2759"/>
<evidence type="ECO:0000256" key="3">
    <source>
        <dbReference type="ARBA" id="ARBA00022692"/>
    </source>
</evidence>
<evidence type="ECO:0000256" key="8">
    <source>
        <dbReference type="ARBA" id="ARBA00023157"/>
    </source>
</evidence>